<sequence length="73" mass="8134">MMPIIISGFLKSNSGCSMPNPRLAYLVDANIWAFGLRRHVAVVEFCKRWALLCHINAPTTPSKSSRRVSCSLL</sequence>
<proteinExistence type="predicted"/>
<accession>A0AAV4WCX6</accession>
<evidence type="ECO:0000313" key="1">
    <source>
        <dbReference type="EMBL" id="GIY80366.1"/>
    </source>
</evidence>
<gene>
    <name evidence="1" type="ORF">CEXT_784891</name>
</gene>
<evidence type="ECO:0000313" key="2">
    <source>
        <dbReference type="Proteomes" id="UP001054945"/>
    </source>
</evidence>
<reference evidence="1 2" key="1">
    <citation type="submission" date="2021-06" db="EMBL/GenBank/DDBJ databases">
        <title>Caerostris extrusa draft genome.</title>
        <authorList>
            <person name="Kono N."/>
            <person name="Arakawa K."/>
        </authorList>
    </citation>
    <scope>NUCLEOTIDE SEQUENCE [LARGE SCALE GENOMIC DNA]</scope>
</reference>
<dbReference type="EMBL" id="BPLR01016004">
    <property type="protein sequence ID" value="GIY80366.1"/>
    <property type="molecule type" value="Genomic_DNA"/>
</dbReference>
<dbReference type="Proteomes" id="UP001054945">
    <property type="component" value="Unassembled WGS sequence"/>
</dbReference>
<name>A0AAV4WCX6_CAEEX</name>
<dbReference type="AlphaFoldDB" id="A0AAV4WCX6"/>
<evidence type="ECO:0008006" key="3">
    <source>
        <dbReference type="Google" id="ProtNLM"/>
    </source>
</evidence>
<keyword evidence="2" id="KW-1185">Reference proteome</keyword>
<organism evidence="1 2">
    <name type="scientific">Caerostris extrusa</name>
    <name type="common">Bark spider</name>
    <name type="synonym">Caerostris bankana</name>
    <dbReference type="NCBI Taxonomy" id="172846"/>
    <lineage>
        <taxon>Eukaryota</taxon>
        <taxon>Metazoa</taxon>
        <taxon>Ecdysozoa</taxon>
        <taxon>Arthropoda</taxon>
        <taxon>Chelicerata</taxon>
        <taxon>Arachnida</taxon>
        <taxon>Araneae</taxon>
        <taxon>Araneomorphae</taxon>
        <taxon>Entelegynae</taxon>
        <taxon>Araneoidea</taxon>
        <taxon>Araneidae</taxon>
        <taxon>Caerostris</taxon>
    </lineage>
</organism>
<protein>
    <recommendedName>
        <fullName evidence="3">PIN domain-containing protein</fullName>
    </recommendedName>
</protein>
<comment type="caution">
    <text evidence="1">The sequence shown here is derived from an EMBL/GenBank/DDBJ whole genome shotgun (WGS) entry which is preliminary data.</text>
</comment>